<evidence type="ECO:0000313" key="2">
    <source>
        <dbReference type="Proteomes" id="UP000476030"/>
    </source>
</evidence>
<dbReference type="EMBL" id="WTUW01000002">
    <property type="protein sequence ID" value="MZR30743.1"/>
    <property type="molecule type" value="Genomic_DNA"/>
</dbReference>
<protein>
    <recommendedName>
        <fullName evidence="3">Transposase</fullName>
    </recommendedName>
</protein>
<evidence type="ECO:0008006" key="3">
    <source>
        <dbReference type="Google" id="ProtNLM"/>
    </source>
</evidence>
<accession>A0A6L8W8A4</accession>
<evidence type="ECO:0000313" key="1">
    <source>
        <dbReference type="EMBL" id="MZR30743.1"/>
    </source>
</evidence>
<dbReference type="Proteomes" id="UP000476030">
    <property type="component" value="Unassembled WGS sequence"/>
</dbReference>
<reference evidence="1 2" key="1">
    <citation type="submission" date="2019-12" db="EMBL/GenBank/DDBJ databases">
        <title>Snethiella sp. nov. sp. isolated from sea sand.</title>
        <authorList>
            <person name="Kim J."/>
            <person name="Jeong S.E."/>
            <person name="Jung H.S."/>
            <person name="Jeon C.O."/>
        </authorList>
    </citation>
    <scope>NUCLEOTIDE SEQUENCE [LARGE SCALE GENOMIC DNA]</scope>
    <source>
        <strain evidence="1 2">DP05</strain>
    </source>
</reference>
<name>A0A6L8W8A4_9PROT</name>
<dbReference type="AlphaFoldDB" id="A0A6L8W8A4"/>
<keyword evidence="2" id="KW-1185">Reference proteome</keyword>
<comment type="caution">
    <text evidence="1">The sequence shown here is derived from an EMBL/GenBank/DDBJ whole genome shotgun (WGS) entry which is preliminary data.</text>
</comment>
<proteinExistence type="predicted"/>
<sequence length="77" mass="8952">MRHSRGHLIAILRQTEMWSHSSDSTSLRIVEDLPLVRGIDVCHETVRYWWSKFGLLFANQISKKQILRYVEELAAAG</sequence>
<gene>
    <name evidence="1" type="ORF">GQE98_08860</name>
</gene>
<organism evidence="1 2">
    <name type="scientific">Sneathiella litorea</name>
    <dbReference type="NCBI Taxonomy" id="2606216"/>
    <lineage>
        <taxon>Bacteria</taxon>
        <taxon>Pseudomonadati</taxon>
        <taxon>Pseudomonadota</taxon>
        <taxon>Alphaproteobacteria</taxon>
        <taxon>Sneathiellales</taxon>
        <taxon>Sneathiellaceae</taxon>
        <taxon>Sneathiella</taxon>
    </lineage>
</organism>